<comment type="caution">
    <text evidence="2">The sequence shown here is derived from an EMBL/GenBank/DDBJ whole genome shotgun (WGS) entry which is preliminary data.</text>
</comment>
<dbReference type="FunFam" id="3.40.225.10:FF:000009">
    <property type="entry name" value="Class II aldolase/adducin N-terminal"/>
    <property type="match status" value="1"/>
</dbReference>
<dbReference type="GeneID" id="39589837"/>
<evidence type="ECO:0000313" key="2">
    <source>
        <dbReference type="EMBL" id="RSH76718.1"/>
    </source>
</evidence>
<dbReference type="RefSeq" id="XP_028471865.1">
    <property type="nucleotide sequence ID" value="XM_028620823.1"/>
</dbReference>
<dbReference type="InterPro" id="IPR001303">
    <property type="entry name" value="Aldolase_II/adducin_N"/>
</dbReference>
<evidence type="ECO:0000259" key="1">
    <source>
        <dbReference type="SMART" id="SM01007"/>
    </source>
</evidence>
<dbReference type="NCBIfam" id="NF004855">
    <property type="entry name" value="PRK06208.1"/>
    <property type="match status" value="1"/>
</dbReference>
<dbReference type="AlphaFoldDB" id="A0A427XD12"/>
<dbReference type="GO" id="GO:0051015">
    <property type="term" value="F:actin filament binding"/>
    <property type="evidence" value="ECO:0007669"/>
    <property type="project" value="TreeGrafter"/>
</dbReference>
<dbReference type="InterPro" id="IPR036409">
    <property type="entry name" value="Aldolase_II/adducin_N_sf"/>
</dbReference>
<gene>
    <name evidence="2" type="ORF">EHS24_005294</name>
</gene>
<dbReference type="PANTHER" id="PTHR10672">
    <property type="entry name" value="ADDUCIN"/>
    <property type="match status" value="1"/>
</dbReference>
<dbReference type="InterPro" id="IPR051017">
    <property type="entry name" value="Aldolase-II_Adducin_sf"/>
</dbReference>
<feature type="domain" description="Class II aldolase/adducin N-terminal" evidence="1">
    <location>
        <begin position="37"/>
        <end position="223"/>
    </location>
</feature>
<sequence length="273" mass="29777">MVTTTETTTQPYTQKVLKLRAEGTPEEKLVERQYQKERLAGAFRIFAKLGYDEGVAGHITVRDVINPHAFWVNPFGRAFDQMTASDLLLVHHDGTVLEGGKPGDGQVYNMAGYAIHSAIHGARPDIHAAAHSHSYYGRAFSALGRNVDLANYESATYGETVRLYASFGGVVLSDEEGKNIAQALGPHGKGIILQNHGILTAATTVDAAVAYFVRLERLCQAQLESDAAGGGDHLRDGDVDAIFAQYGSEENAYRQAQELYEWLDSEVGDAYKQ</sequence>
<accession>A0A427XD12</accession>
<protein>
    <recommendedName>
        <fullName evidence="1">Class II aldolase/adducin N-terminal domain-containing protein</fullName>
    </recommendedName>
</protein>
<dbReference type="SUPFAM" id="SSF53639">
    <property type="entry name" value="AraD/HMP-PK domain-like"/>
    <property type="match status" value="1"/>
</dbReference>
<evidence type="ECO:0000313" key="3">
    <source>
        <dbReference type="Proteomes" id="UP000279236"/>
    </source>
</evidence>
<proteinExistence type="predicted"/>
<organism evidence="2 3">
    <name type="scientific">Apiotrichum porosum</name>
    <dbReference type="NCBI Taxonomy" id="105984"/>
    <lineage>
        <taxon>Eukaryota</taxon>
        <taxon>Fungi</taxon>
        <taxon>Dikarya</taxon>
        <taxon>Basidiomycota</taxon>
        <taxon>Agaricomycotina</taxon>
        <taxon>Tremellomycetes</taxon>
        <taxon>Trichosporonales</taxon>
        <taxon>Trichosporonaceae</taxon>
        <taxon>Apiotrichum</taxon>
    </lineage>
</organism>
<dbReference type="EMBL" id="RSCE01000021">
    <property type="protein sequence ID" value="RSH76718.1"/>
    <property type="molecule type" value="Genomic_DNA"/>
</dbReference>
<dbReference type="Pfam" id="PF00596">
    <property type="entry name" value="Aldolase_II"/>
    <property type="match status" value="1"/>
</dbReference>
<dbReference type="Proteomes" id="UP000279236">
    <property type="component" value="Unassembled WGS sequence"/>
</dbReference>
<dbReference type="OrthoDB" id="3238794at2759"/>
<keyword evidence="3" id="KW-1185">Reference proteome</keyword>
<dbReference type="STRING" id="105984.A0A427XD12"/>
<reference evidence="2 3" key="1">
    <citation type="submission" date="2018-11" db="EMBL/GenBank/DDBJ databases">
        <title>Genome sequence of Apiotrichum porosum DSM 27194.</title>
        <authorList>
            <person name="Aliyu H."/>
            <person name="Gorte O."/>
            <person name="Ochsenreither K."/>
        </authorList>
    </citation>
    <scope>NUCLEOTIDE SEQUENCE [LARGE SCALE GENOMIC DNA]</scope>
    <source>
        <strain evidence="2 3">DSM 27194</strain>
    </source>
</reference>
<dbReference type="Gene3D" id="3.40.225.10">
    <property type="entry name" value="Class II aldolase/adducin N-terminal domain"/>
    <property type="match status" value="1"/>
</dbReference>
<dbReference type="GO" id="GO:0005856">
    <property type="term" value="C:cytoskeleton"/>
    <property type="evidence" value="ECO:0007669"/>
    <property type="project" value="TreeGrafter"/>
</dbReference>
<dbReference type="SMART" id="SM01007">
    <property type="entry name" value="Aldolase_II"/>
    <property type="match status" value="1"/>
</dbReference>
<dbReference type="PANTHER" id="PTHR10672:SF39">
    <property type="entry name" value="CLASS II ALDOLASE_ADDUCIN N-TERMINAL DOMAIN-CONTAINING PROTEIN"/>
    <property type="match status" value="1"/>
</dbReference>
<name>A0A427XD12_9TREE</name>